<gene>
    <name evidence="1" type="ORF">H4S07_002819</name>
</gene>
<accession>A0ACC1LII2</accession>
<evidence type="ECO:0000313" key="1">
    <source>
        <dbReference type="EMBL" id="KAJ2810177.1"/>
    </source>
</evidence>
<comment type="caution">
    <text evidence="1">The sequence shown here is derived from an EMBL/GenBank/DDBJ whole genome shotgun (WGS) entry which is preliminary data.</text>
</comment>
<sequence>MARNLSKPWLRGLLSDSSTVLNTELKDVGRAQIFRLGADPNVSCEISDGEDFIVAAFTKKAANSFEQKHDRGLLTASGAAIHVKSYSLRCHLPHPPSSRSFCPNPNNGMCPKSLCASNHPQFWILISGLAYLGGDGNSVFGEPVNVNLRDAVSFKLARLSEAAVKATEAVNEPGSAKRVAATAIESLGKAGSEKQTRKRRKSCASDAASRSPPPVTAPKGSKRASGRAIALPALGDVPFIDDMKSAWECQSMWSFLAIQQAAVPFMPIHGLPKPHHQRLSQNEMEQQPSSSAITHVSESPARSALSQHLPLPSPPAPPAPSEDNLNGLLISVASQAIPASVMMDQLYGASYDDEKSRMDTDESEDGRSPSGEVLAQFWDQPAPFALLSSQLNP</sequence>
<name>A0ACC1LII2_9FUNG</name>
<proteinExistence type="predicted"/>
<keyword evidence="2" id="KW-1185">Reference proteome</keyword>
<organism evidence="1 2">
    <name type="scientific">Coemansia furcata</name>
    <dbReference type="NCBI Taxonomy" id="417177"/>
    <lineage>
        <taxon>Eukaryota</taxon>
        <taxon>Fungi</taxon>
        <taxon>Fungi incertae sedis</taxon>
        <taxon>Zoopagomycota</taxon>
        <taxon>Kickxellomycotina</taxon>
        <taxon>Kickxellomycetes</taxon>
        <taxon>Kickxellales</taxon>
        <taxon>Kickxellaceae</taxon>
        <taxon>Coemansia</taxon>
    </lineage>
</organism>
<dbReference type="EMBL" id="JANBUP010000782">
    <property type="protein sequence ID" value="KAJ2810177.1"/>
    <property type="molecule type" value="Genomic_DNA"/>
</dbReference>
<reference evidence="1" key="1">
    <citation type="submission" date="2022-07" db="EMBL/GenBank/DDBJ databases">
        <title>Phylogenomic reconstructions and comparative analyses of Kickxellomycotina fungi.</title>
        <authorList>
            <person name="Reynolds N.K."/>
            <person name="Stajich J.E."/>
            <person name="Barry K."/>
            <person name="Grigoriev I.V."/>
            <person name="Crous P."/>
            <person name="Smith M.E."/>
        </authorList>
    </citation>
    <scope>NUCLEOTIDE SEQUENCE</scope>
    <source>
        <strain evidence="1">CBS 102833</strain>
    </source>
</reference>
<evidence type="ECO:0000313" key="2">
    <source>
        <dbReference type="Proteomes" id="UP001140096"/>
    </source>
</evidence>
<dbReference type="Proteomes" id="UP001140096">
    <property type="component" value="Unassembled WGS sequence"/>
</dbReference>
<protein>
    <submittedName>
        <fullName evidence="1">Uncharacterized protein</fullName>
    </submittedName>
</protein>